<organism evidence="8 9">
    <name type="scientific">Littorina saxatilis</name>
    <dbReference type="NCBI Taxonomy" id="31220"/>
    <lineage>
        <taxon>Eukaryota</taxon>
        <taxon>Metazoa</taxon>
        <taxon>Spiralia</taxon>
        <taxon>Lophotrochozoa</taxon>
        <taxon>Mollusca</taxon>
        <taxon>Gastropoda</taxon>
        <taxon>Caenogastropoda</taxon>
        <taxon>Littorinimorpha</taxon>
        <taxon>Littorinoidea</taxon>
        <taxon>Littorinidae</taxon>
        <taxon>Littorina</taxon>
    </lineage>
</organism>
<feature type="transmembrane region" description="Helical" evidence="6">
    <location>
        <begin position="351"/>
        <end position="374"/>
    </location>
</feature>
<protein>
    <recommendedName>
        <fullName evidence="7">STAS domain-containing protein</fullName>
    </recommendedName>
</protein>
<evidence type="ECO:0000256" key="4">
    <source>
        <dbReference type="ARBA" id="ARBA00023136"/>
    </source>
</evidence>
<feature type="transmembrane region" description="Helical" evidence="6">
    <location>
        <begin position="477"/>
        <end position="497"/>
    </location>
</feature>
<dbReference type="GO" id="GO:0055085">
    <property type="term" value="P:transmembrane transport"/>
    <property type="evidence" value="ECO:0007669"/>
    <property type="project" value="InterPro"/>
</dbReference>
<evidence type="ECO:0000313" key="9">
    <source>
        <dbReference type="Proteomes" id="UP001374579"/>
    </source>
</evidence>
<keyword evidence="4 6" id="KW-0472">Membrane</keyword>
<dbReference type="Pfam" id="PF01740">
    <property type="entry name" value="STAS"/>
    <property type="match status" value="1"/>
</dbReference>
<proteinExistence type="predicted"/>
<evidence type="ECO:0000256" key="1">
    <source>
        <dbReference type="ARBA" id="ARBA00004141"/>
    </source>
</evidence>
<feature type="transmembrane region" description="Helical" evidence="6">
    <location>
        <begin position="320"/>
        <end position="339"/>
    </location>
</feature>
<dbReference type="GO" id="GO:0016020">
    <property type="term" value="C:membrane"/>
    <property type="evidence" value="ECO:0007669"/>
    <property type="project" value="UniProtKB-SubCell"/>
</dbReference>
<evidence type="ECO:0000259" key="7">
    <source>
        <dbReference type="PROSITE" id="PS50801"/>
    </source>
</evidence>
<sequence length="779" mass="85065">MTNHSQGRGEEEGVAGDGQNSSFPLITQTNYLCSSTGSLELADARELNMRNLLDFESRYRKPEDNLSVKEIVKRWVMKKWKKRSAKGILSKNFPTLSALRGYNVREDLPSDAIAGLTVGITMIPQGMAFAYLSTLPPIVGLYISLFASLAYFFLGTSRQLSWGCVAVLSILMADILYSYETKVKAAFGIVDNESAQSLSWTLSPLLNTTEGSTVGGILNSTFSDPVNSELAEALSDEKKIEVAGAVTLISGIILAVLGKLGLGRVTSFMSDALITSFTVGVSFHVITSQIKTVLGLHIPQQNGIFKLIKMWILMLSDVHHANPATVIVSLVCIVVLYTVKRFVNEKYKKKLRVPIPIELIVVIIATVIFTYTGLSEKYSVNVVKEIKVGVPSPRIPNLSLGTDYVVDGLVIIIVSFTQNVAMAKLMGLKHGYRIDANQEMFACGMVSVLCSFFSGYISGPSVSRSLVQDGAGGRTQVASLFAAALVLVVIMLIGPYFYYLPMCVLAAIIMVNLRSMFLKIATVPALWRKSRADALVWVITCAATVFLQTDVGLLVGIMACILFVLMRSQISAVDVVSEVQAGEYGVWRSEKKYLGGRAIDGVKVVRINSALYFANAEIVTDQVFKQTGVNPIKMKREHSVEVKVDVDNTDEHGAALKTEIHHSNSIMTESEPPVENSDVKSNIHQRVDQNCTQVKPYTGPFSSLIVDLSSVPFVDVMGVQAMEFLIAKYQAAGINVYYSNAQEKCVNTLQKTGFVKKHGDIVFLSTDAAVEHAMTVDRA</sequence>
<feature type="transmembrane region" description="Helical" evidence="6">
    <location>
        <begin position="160"/>
        <end position="179"/>
    </location>
</feature>
<dbReference type="InterPro" id="IPR036513">
    <property type="entry name" value="STAS_dom_sf"/>
</dbReference>
<comment type="caution">
    <text evidence="8">The sequence shown here is derived from an EMBL/GenBank/DDBJ whole genome shotgun (WGS) entry which is preliminary data.</text>
</comment>
<keyword evidence="2 6" id="KW-0812">Transmembrane</keyword>
<reference evidence="8 9" key="1">
    <citation type="submission" date="2024-02" db="EMBL/GenBank/DDBJ databases">
        <title>Chromosome-scale genome assembly of the rough periwinkle Littorina saxatilis.</title>
        <authorList>
            <person name="De Jode A."/>
            <person name="Faria R."/>
            <person name="Formenti G."/>
            <person name="Sims Y."/>
            <person name="Smith T.P."/>
            <person name="Tracey A."/>
            <person name="Wood J.M.D."/>
            <person name="Zagrodzka Z.B."/>
            <person name="Johannesson K."/>
            <person name="Butlin R.K."/>
            <person name="Leder E.H."/>
        </authorList>
    </citation>
    <scope>NUCLEOTIDE SEQUENCE [LARGE SCALE GENOMIC DNA]</scope>
    <source>
        <strain evidence="8">Snail1</strain>
        <tissue evidence="8">Muscle</tissue>
    </source>
</reference>
<feature type="transmembrane region" description="Helical" evidence="6">
    <location>
        <begin position="129"/>
        <end position="154"/>
    </location>
</feature>
<accession>A0AAN9BQ12</accession>
<feature type="transmembrane region" description="Helical" evidence="6">
    <location>
        <begin position="440"/>
        <end position="457"/>
    </location>
</feature>
<dbReference type="InterPro" id="IPR001902">
    <property type="entry name" value="SLC26A/SulP_fam"/>
</dbReference>
<dbReference type="PROSITE" id="PS50801">
    <property type="entry name" value="STAS"/>
    <property type="match status" value="1"/>
</dbReference>
<dbReference type="Pfam" id="PF00916">
    <property type="entry name" value="Sulfate_transp"/>
    <property type="match status" value="1"/>
</dbReference>
<gene>
    <name evidence="8" type="ORF">V1264_013172</name>
</gene>
<dbReference type="NCBIfam" id="TIGR00815">
    <property type="entry name" value="sulP"/>
    <property type="match status" value="1"/>
</dbReference>
<keyword evidence="3 6" id="KW-1133">Transmembrane helix</keyword>
<keyword evidence="9" id="KW-1185">Reference proteome</keyword>
<dbReference type="EMBL" id="JBAMIC010000003">
    <property type="protein sequence ID" value="KAK7109059.1"/>
    <property type="molecule type" value="Genomic_DNA"/>
</dbReference>
<feature type="region of interest" description="Disordered" evidence="5">
    <location>
        <begin position="1"/>
        <end position="22"/>
    </location>
</feature>
<dbReference type="PANTHER" id="PTHR11814">
    <property type="entry name" value="SULFATE TRANSPORTER"/>
    <property type="match status" value="1"/>
</dbReference>
<dbReference type="Proteomes" id="UP001374579">
    <property type="component" value="Unassembled WGS sequence"/>
</dbReference>
<dbReference type="Gene3D" id="3.30.750.24">
    <property type="entry name" value="STAS domain"/>
    <property type="match status" value="1"/>
</dbReference>
<dbReference type="SUPFAM" id="SSF52091">
    <property type="entry name" value="SpoIIaa-like"/>
    <property type="match status" value="1"/>
</dbReference>
<feature type="transmembrane region" description="Helical" evidence="6">
    <location>
        <begin position="408"/>
        <end position="428"/>
    </location>
</feature>
<dbReference type="CDD" id="cd07042">
    <property type="entry name" value="STAS_SulP_like_sulfate_transporter"/>
    <property type="match status" value="1"/>
</dbReference>
<dbReference type="InterPro" id="IPR011547">
    <property type="entry name" value="SLC26A/SulP_dom"/>
</dbReference>
<feature type="domain" description="STAS" evidence="7">
    <location>
        <begin position="592"/>
        <end position="773"/>
    </location>
</feature>
<evidence type="ECO:0000256" key="2">
    <source>
        <dbReference type="ARBA" id="ARBA00022692"/>
    </source>
</evidence>
<feature type="transmembrane region" description="Helical" evidence="6">
    <location>
        <begin position="534"/>
        <end position="565"/>
    </location>
</feature>
<evidence type="ECO:0000313" key="8">
    <source>
        <dbReference type="EMBL" id="KAK7109059.1"/>
    </source>
</evidence>
<dbReference type="AlphaFoldDB" id="A0AAN9BQ12"/>
<evidence type="ECO:0000256" key="5">
    <source>
        <dbReference type="SAM" id="MobiDB-lite"/>
    </source>
</evidence>
<evidence type="ECO:0000256" key="6">
    <source>
        <dbReference type="SAM" id="Phobius"/>
    </source>
</evidence>
<dbReference type="InterPro" id="IPR002645">
    <property type="entry name" value="STAS_dom"/>
</dbReference>
<comment type="subcellular location">
    <subcellularLocation>
        <location evidence="1">Membrane</location>
        <topology evidence="1">Multi-pass membrane protein</topology>
    </subcellularLocation>
</comment>
<feature type="transmembrane region" description="Helical" evidence="6">
    <location>
        <begin position="242"/>
        <end position="262"/>
    </location>
</feature>
<name>A0AAN9BQ12_9CAEN</name>
<evidence type="ECO:0000256" key="3">
    <source>
        <dbReference type="ARBA" id="ARBA00022989"/>
    </source>
</evidence>